<name>A0A915KGU6_ROMCU</name>
<dbReference type="AlphaFoldDB" id="A0A915KGU6"/>
<evidence type="ECO:0000256" key="1">
    <source>
        <dbReference type="SAM" id="MobiDB-lite"/>
    </source>
</evidence>
<feature type="compositionally biased region" description="Polar residues" evidence="1">
    <location>
        <begin position="32"/>
        <end position="51"/>
    </location>
</feature>
<proteinExistence type="predicted"/>
<accession>A0A915KGU6</accession>
<dbReference type="WBParaSite" id="nRc.2.0.1.t38048-RA">
    <property type="protein sequence ID" value="nRc.2.0.1.t38048-RA"/>
    <property type="gene ID" value="nRc.2.0.1.g38048"/>
</dbReference>
<evidence type="ECO:0000313" key="2">
    <source>
        <dbReference type="Proteomes" id="UP000887565"/>
    </source>
</evidence>
<organism evidence="2 3">
    <name type="scientific">Romanomermis culicivorax</name>
    <name type="common">Nematode worm</name>
    <dbReference type="NCBI Taxonomy" id="13658"/>
    <lineage>
        <taxon>Eukaryota</taxon>
        <taxon>Metazoa</taxon>
        <taxon>Ecdysozoa</taxon>
        <taxon>Nematoda</taxon>
        <taxon>Enoplea</taxon>
        <taxon>Dorylaimia</taxon>
        <taxon>Mermithida</taxon>
        <taxon>Mermithoidea</taxon>
        <taxon>Mermithidae</taxon>
        <taxon>Romanomermis</taxon>
    </lineage>
</organism>
<evidence type="ECO:0000313" key="3">
    <source>
        <dbReference type="WBParaSite" id="nRc.2.0.1.t38048-RA"/>
    </source>
</evidence>
<dbReference type="Proteomes" id="UP000887565">
    <property type="component" value="Unplaced"/>
</dbReference>
<reference evidence="3" key="1">
    <citation type="submission" date="2022-11" db="UniProtKB">
        <authorList>
            <consortium name="WormBaseParasite"/>
        </authorList>
    </citation>
    <scope>IDENTIFICATION</scope>
</reference>
<feature type="region of interest" description="Disordered" evidence="1">
    <location>
        <begin position="30"/>
        <end position="65"/>
    </location>
</feature>
<sequence length="97" mass="10681">MENYYLTGISSKDVQLPGITVINVVHQKDRQLASSGDSTMSQSMNDGSKGSTAPVEDTDQTAASFNFEDYMEDENPQCEINPFDCPEQECIESSSNM</sequence>
<keyword evidence="2" id="KW-1185">Reference proteome</keyword>
<protein>
    <submittedName>
        <fullName evidence="3">Uncharacterized protein</fullName>
    </submittedName>
</protein>